<dbReference type="EMBL" id="FODJ01000015">
    <property type="protein sequence ID" value="SEO88431.1"/>
    <property type="molecule type" value="Genomic_DNA"/>
</dbReference>
<dbReference type="RefSeq" id="WP_091500151.1">
    <property type="nucleotide sequence ID" value="NZ_FODJ01000015.1"/>
</dbReference>
<sequence>MTKKSLMQRFDFLTIKQGTVRTFNKEIYEVKASLVVKNVQTHTLKKVEDIYYDIRTVKDKHGKVIAKRKSPNQELFIL</sequence>
<protein>
    <submittedName>
        <fullName evidence="1">Uncharacterized protein</fullName>
    </submittedName>
</protein>
<organism evidence="1 2">
    <name type="scientific">Amphibacillus marinus</name>
    <dbReference type="NCBI Taxonomy" id="872970"/>
    <lineage>
        <taxon>Bacteria</taxon>
        <taxon>Bacillati</taxon>
        <taxon>Bacillota</taxon>
        <taxon>Bacilli</taxon>
        <taxon>Bacillales</taxon>
        <taxon>Bacillaceae</taxon>
        <taxon>Amphibacillus</taxon>
    </lineage>
</organism>
<keyword evidence="2" id="KW-1185">Reference proteome</keyword>
<reference evidence="1 2" key="1">
    <citation type="submission" date="2016-10" db="EMBL/GenBank/DDBJ databases">
        <authorList>
            <person name="de Groot N.N."/>
        </authorList>
    </citation>
    <scope>NUCLEOTIDE SEQUENCE [LARGE SCALE GENOMIC DNA]</scope>
    <source>
        <strain evidence="1 2">CGMCC 1.10434</strain>
    </source>
</reference>
<name>A0A1H8TC23_9BACI</name>
<gene>
    <name evidence="1" type="ORF">SAMN04488134_11565</name>
</gene>
<dbReference type="AlphaFoldDB" id="A0A1H8TC23"/>
<evidence type="ECO:0000313" key="1">
    <source>
        <dbReference type="EMBL" id="SEO88431.1"/>
    </source>
</evidence>
<dbReference type="Proteomes" id="UP000199300">
    <property type="component" value="Unassembled WGS sequence"/>
</dbReference>
<evidence type="ECO:0000313" key="2">
    <source>
        <dbReference type="Proteomes" id="UP000199300"/>
    </source>
</evidence>
<accession>A0A1H8TC23</accession>
<dbReference type="STRING" id="872970.SAMN04488134_11565"/>
<proteinExistence type="predicted"/>
<dbReference type="OrthoDB" id="2909618at2"/>